<evidence type="ECO:0000313" key="2">
    <source>
        <dbReference type="EnsemblPlants" id="MELO3C031524.2.1"/>
    </source>
</evidence>
<feature type="transmembrane region" description="Helical" evidence="1">
    <location>
        <begin position="113"/>
        <end position="134"/>
    </location>
</feature>
<name>A0A9I9EC49_CUCME</name>
<accession>A0A9I9EC49</accession>
<reference evidence="2" key="1">
    <citation type="submission" date="2023-03" db="UniProtKB">
        <authorList>
            <consortium name="EnsemblPlants"/>
        </authorList>
    </citation>
    <scope>IDENTIFICATION</scope>
</reference>
<protein>
    <submittedName>
        <fullName evidence="2">Uncharacterized protein</fullName>
    </submittedName>
</protein>
<keyword evidence="1" id="KW-1133">Transmembrane helix</keyword>
<dbReference type="Gramene" id="MELO3C031524.2.1">
    <property type="protein sequence ID" value="MELO3C031524.2.1"/>
    <property type="gene ID" value="MELO3C031524.2"/>
</dbReference>
<keyword evidence="1" id="KW-0472">Membrane</keyword>
<organism evidence="2">
    <name type="scientific">Cucumis melo</name>
    <name type="common">Muskmelon</name>
    <dbReference type="NCBI Taxonomy" id="3656"/>
    <lineage>
        <taxon>Eukaryota</taxon>
        <taxon>Viridiplantae</taxon>
        <taxon>Streptophyta</taxon>
        <taxon>Embryophyta</taxon>
        <taxon>Tracheophyta</taxon>
        <taxon>Spermatophyta</taxon>
        <taxon>Magnoliopsida</taxon>
        <taxon>eudicotyledons</taxon>
        <taxon>Gunneridae</taxon>
        <taxon>Pentapetalae</taxon>
        <taxon>rosids</taxon>
        <taxon>fabids</taxon>
        <taxon>Cucurbitales</taxon>
        <taxon>Cucurbitaceae</taxon>
        <taxon>Benincaseae</taxon>
        <taxon>Cucumis</taxon>
    </lineage>
</organism>
<proteinExistence type="predicted"/>
<dbReference type="AlphaFoldDB" id="A0A9I9EC49"/>
<dbReference type="EnsemblPlants" id="MELO3C031524.2.1">
    <property type="protein sequence ID" value="MELO3C031524.2.1"/>
    <property type="gene ID" value="MELO3C031524.2"/>
</dbReference>
<keyword evidence="1" id="KW-0812">Transmembrane</keyword>
<evidence type="ECO:0000256" key="1">
    <source>
        <dbReference type="SAM" id="Phobius"/>
    </source>
</evidence>
<sequence length="176" mass="19956">MTRDRSHCNEDSQFPLPLDQWAIWCWWSTGSLSSWCCSFSLDHIGIVFLIEAINCLHECLPDLASTDSAGLESSFRYWIVSAGLKFNNELISSGSVSQHLVICYQDQANVICWTFQIFIGGFVAKPIILILIAYSIDPLLCFRVTQSWVNNEEIVKNMRKPLLLGELMFGILTKAE</sequence>